<evidence type="ECO:0000313" key="7">
    <source>
        <dbReference type="Ensembl" id="ENSBIXP00000008080.1"/>
    </source>
</evidence>
<reference evidence="7" key="3">
    <citation type="submission" date="2025-09" db="UniProtKB">
        <authorList>
            <consortium name="Ensembl"/>
        </authorList>
    </citation>
    <scope>IDENTIFICATION</scope>
</reference>
<dbReference type="FunFam" id="1.25.40.10:FF:000060">
    <property type="entry name" value="Golgi to ER traffic protein 4 homolog"/>
    <property type="match status" value="1"/>
</dbReference>
<dbReference type="Gene3D" id="1.25.40.10">
    <property type="entry name" value="Tetratricopeptide repeat domain"/>
    <property type="match status" value="1"/>
</dbReference>
<reference evidence="7 8" key="1">
    <citation type="submission" date="2018-11" db="EMBL/GenBank/DDBJ databases">
        <title>Haplotype-resolved cattle genomes.</title>
        <authorList>
            <person name="Low W.Y."/>
            <person name="Tearle R."/>
            <person name="Bickhart D.M."/>
            <person name="Rosen B.D."/>
            <person name="Koren S."/>
            <person name="Rhie A."/>
            <person name="Hiendleder S."/>
            <person name="Phillippy A.M."/>
            <person name="Smith T.P.L."/>
            <person name="Williams J.L."/>
        </authorList>
    </citation>
    <scope>NUCLEOTIDE SEQUENCE [LARGE SCALE GENOMIC DNA]</scope>
</reference>
<evidence type="ECO:0000313" key="8">
    <source>
        <dbReference type="Proteomes" id="UP000314981"/>
    </source>
</evidence>
<comment type="subunit">
    <text evidence="5">Component of the BAG6/BAT3 complex, at least composed of BAG6, UBL4A and GET4/TRC35. Interacts with BAG6; the interaction is direct and localizes BAG6 to the cytosol. Interacts with GET3.</text>
</comment>
<dbReference type="Pfam" id="PF04190">
    <property type="entry name" value="GET4"/>
    <property type="match status" value="1"/>
</dbReference>
<dbReference type="Ensembl" id="ENSBIXT00000000468.1">
    <property type="protein sequence ID" value="ENSBIXP00000008080.1"/>
    <property type="gene ID" value="ENSBIXG00000013946.1"/>
</dbReference>
<comment type="similarity">
    <text evidence="2">Belongs to the GET4 family.</text>
</comment>
<evidence type="ECO:0000256" key="1">
    <source>
        <dbReference type="ARBA" id="ARBA00004514"/>
    </source>
</evidence>
<feature type="compositionally biased region" description="Basic and acidic residues" evidence="6">
    <location>
        <begin position="366"/>
        <end position="376"/>
    </location>
</feature>
<dbReference type="STRING" id="30522.A0A4W2C8B2"/>
<proteinExistence type="inferred from homology"/>
<dbReference type="AlphaFoldDB" id="A0A4W2C8B2"/>
<name>A0A4W2C8B2_BOBOX</name>
<keyword evidence="4" id="KW-0963">Cytoplasm</keyword>
<evidence type="ECO:0000256" key="6">
    <source>
        <dbReference type="SAM" id="MobiDB-lite"/>
    </source>
</evidence>
<evidence type="ECO:0000256" key="5">
    <source>
        <dbReference type="ARBA" id="ARBA00065098"/>
    </source>
</evidence>
<keyword evidence="8" id="KW-1185">Reference proteome</keyword>
<evidence type="ECO:0000256" key="2">
    <source>
        <dbReference type="ARBA" id="ARBA00005351"/>
    </source>
</evidence>
<dbReference type="InterPro" id="IPR007317">
    <property type="entry name" value="GET4"/>
</dbReference>
<accession>A0A4W2C8B2</accession>
<protein>
    <submittedName>
        <fullName evidence="7">Guided entry of tail-anchored proteins factor 4</fullName>
    </submittedName>
</protein>
<evidence type="ECO:0000256" key="3">
    <source>
        <dbReference type="ARBA" id="ARBA00022448"/>
    </source>
</evidence>
<dbReference type="GO" id="GO:0045048">
    <property type="term" value="P:protein insertion into ER membrane"/>
    <property type="evidence" value="ECO:0007669"/>
    <property type="project" value="InterPro"/>
</dbReference>
<dbReference type="PANTHER" id="PTHR12875">
    <property type="entry name" value="GOLGI TO ER TRAFFIC PROTEIN 4 HOMOLOG"/>
    <property type="match status" value="1"/>
</dbReference>
<dbReference type="GO" id="GO:0071818">
    <property type="term" value="C:BAT3 complex"/>
    <property type="evidence" value="ECO:0007669"/>
    <property type="project" value="TreeGrafter"/>
</dbReference>
<evidence type="ECO:0000256" key="4">
    <source>
        <dbReference type="ARBA" id="ARBA00022490"/>
    </source>
</evidence>
<sequence>MAAAAMAEQESARNGARNRGGVQRVEGKLRASVEKGDYYEAHQMYRTLFFRYMAQSKHAEARELMCSGALLFFSHGQQNSAADLSMLVLESLEKAEVEVADELLESLAKLFSLMDPNSPERVAFVSRALKWSSGGSGKLGHPRLHQLLALTLWKEQNYCESRYHFLHSSDGEGCANMLVEYSTARGFRSEVDMFVAQAVLQFLCLKNKSSASVVFTTYTQKHPSIEGGPPFVQPLLNFIWFLLLAVDGGKLTVFTVLCEQYQPSLRRDPMYNEVRAGEGELGVGRRGRGEEGGEGGEAGGRAEKGEKLGGGGRRGEKGEKLGGGGGEAEGLGEKLPGTAPAQCPPPAVPRQDRTALLRRAAQADVILRRLAREPPEQPHGLLGAGGRGQPGRQQPHRARLTPAEPQIQRGRGARGPRPGRVP</sequence>
<organism evidence="7 8">
    <name type="scientific">Bos indicus x Bos taurus</name>
    <name type="common">Hybrid cattle</name>
    <dbReference type="NCBI Taxonomy" id="30522"/>
    <lineage>
        <taxon>Eukaryota</taxon>
        <taxon>Metazoa</taxon>
        <taxon>Chordata</taxon>
        <taxon>Craniata</taxon>
        <taxon>Vertebrata</taxon>
        <taxon>Euteleostomi</taxon>
        <taxon>Mammalia</taxon>
        <taxon>Eutheria</taxon>
        <taxon>Laurasiatheria</taxon>
        <taxon>Artiodactyla</taxon>
        <taxon>Ruminantia</taxon>
        <taxon>Pecora</taxon>
        <taxon>Bovidae</taxon>
        <taxon>Bovinae</taxon>
        <taxon>Bos</taxon>
    </lineage>
</organism>
<reference evidence="7" key="2">
    <citation type="submission" date="2025-08" db="UniProtKB">
        <authorList>
            <consortium name="Ensembl"/>
        </authorList>
    </citation>
    <scope>IDENTIFICATION</scope>
</reference>
<dbReference type="InterPro" id="IPR011990">
    <property type="entry name" value="TPR-like_helical_dom_sf"/>
</dbReference>
<feature type="region of interest" description="Disordered" evidence="6">
    <location>
        <begin position="272"/>
        <end position="422"/>
    </location>
</feature>
<feature type="compositionally biased region" description="Basic and acidic residues" evidence="6">
    <location>
        <begin position="300"/>
        <end position="320"/>
    </location>
</feature>
<dbReference type="PANTHER" id="PTHR12875:SF0">
    <property type="entry name" value="GOLGI TO ER TRAFFIC PROTEIN 4 HOMOLOG"/>
    <property type="match status" value="1"/>
</dbReference>
<dbReference type="Proteomes" id="UP000314981">
    <property type="component" value="Chromosome 25"/>
</dbReference>
<keyword evidence="3" id="KW-0813">Transport</keyword>
<comment type="subcellular location">
    <subcellularLocation>
        <location evidence="1">Cytoplasm</location>
        <location evidence="1">Cytosol</location>
    </subcellularLocation>
</comment>
<gene>
    <name evidence="7" type="primary">GET4</name>
</gene>